<evidence type="ECO:0000313" key="7">
    <source>
        <dbReference type="Proteomes" id="UP000651050"/>
    </source>
</evidence>
<sequence length="245" mass="26432">MTTTPEAEFETKKDGAAAVDRALTIVATLEANAAPMSLAELARQTGMYKSTLLRLIASLERSTLVVRRSDQKYALGPFAFRLGRAFEATHHLERYIMPLMQQLADAGTESPSFHVWHDETTRLCLLRVDSHHSTLDRLRSGDLLPIDRGAPGKVLRAFRNAPNGTADVPLIHTSFGERDPACASLAVPVFGAGGSLVGSMSLSGPRERFSAEALEKMSGPLRDAAAQATRALGGVWPERALVRAA</sequence>
<dbReference type="InterPro" id="IPR036388">
    <property type="entry name" value="WH-like_DNA-bd_sf"/>
</dbReference>
<reference evidence="6" key="1">
    <citation type="submission" date="2020-11" db="EMBL/GenBank/DDBJ databases">
        <title>Bacterial whole genome sequence for Caenimonas sp. DR4.4.</title>
        <authorList>
            <person name="Le V."/>
            <person name="Ko S.-R."/>
            <person name="Ahn C.-Y."/>
            <person name="Oh H.-M."/>
        </authorList>
    </citation>
    <scope>NUCLEOTIDE SEQUENCE</scope>
    <source>
        <strain evidence="6">DR4.4</strain>
    </source>
</reference>
<accession>A0A931MJU2</accession>
<dbReference type="Gene3D" id="1.10.10.10">
    <property type="entry name" value="Winged helix-like DNA-binding domain superfamily/Winged helix DNA-binding domain"/>
    <property type="match status" value="1"/>
</dbReference>
<gene>
    <name evidence="6" type="ORF">I5803_21795</name>
</gene>
<dbReference type="RefSeq" id="WP_196988657.1">
    <property type="nucleotide sequence ID" value="NZ_JADWYS010000002.1"/>
</dbReference>
<dbReference type="SMART" id="SM00346">
    <property type="entry name" value="HTH_ICLR"/>
    <property type="match status" value="1"/>
</dbReference>
<evidence type="ECO:0000256" key="3">
    <source>
        <dbReference type="ARBA" id="ARBA00023163"/>
    </source>
</evidence>
<name>A0A931MJU2_9BURK</name>
<dbReference type="InterPro" id="IPR050707">
    <property type="entry name" value="HTH_MetabolicPath_Reg"/>
</dbReference>
<dbReference type="InterPro" id="IPR036390">
    <property type="entry name" value="WH_DNA-bd_sf"/>
</dbReference>
<evidence type="ECO:0000259" key="4">
    <source>
        <dbReference type="PROSITE" id="PS51077"/>
    </source>
</evidence>
<keyword evidence="2" id="KW-0238">DNA-binding</keyword>
<dbReference type="InterPro" id="IPR014757">
    <property type="entry name" value="Tscrpt_reg_IclR_C"/>
</dbReference>
<comment type="caution">
    <text evidence="6">The sequence shown here is derived from an EMBL/GenBank/DDBJ whole genome shotgun (WGS) entry which is preliminary data.</text>
</comment>
<dbReference type="PANTHER" id="PTHR30136:SF39">
    <property type="entry name" value="TRANSCRIPTIONAL REGULATORY PROTEIN"/>
    <property type="match status" value="1"/>
</dbReference>
<keyword evidence="7" id="KW-1185">Reference proteome</keyword>
<evidence type="ECO:0000313" key="6">
    <source>
        <dbReference type="EMBL" id="MBG9390680.1"/>
    </source>
</evidence>
<dbReference type="PANTHER" id="PTHR30136">
    <property type="entry name" value="HELIX-TURN-HELIX TRANSCRIPTIONAL REGULATOR, ICLR FAMILY"/>
    <property type="match status" value="1"/>
</dbReference>
<dbReference type="Gene3D" id="3.30.450.40">
    <property type="match status" value="2"/>
</dbReference>
<keyword evidence="3" id="KW-0804">Transcription</keyword>
<dbReference type="EMBL" id="JADWYS010000002">
    <property type="protein sequence ID" value="MBG9390680.1"/>
    <property type="molecule type" value="Genomic_DNA"/>
</dbReference>
<dbReference type="Pfam" id="PF09339">
    <property type="entry name" value="HTH_IclR"/>
    <property type="match status" value="1"/>
</dbReference>
<feature type="domain" description="HTH iclR-type" evidence="4">
    <location>
        <begin position="16"/>
        <end position="77"/>
    </location>
</feature>
<dbReference type="InterPro" id="IPR029016">
    <property type="entry name" value="GAF-like_dom_sf"/>
</dbReference>
<dbReference type="AlphaFoldDB" id="A0A931MJU2"/>
<proteinExistence type="predicted"/>
<dbReference type="InterPro" id="IPR005471">
    <property type="entry name" value="Tscrpt_reg_IclR_N"/>
</dbReference>
<organism evidence="6 7">
    <name type="scientific">Caenimonas aquaedulcis</name>
    <dbReference type="NCBI Taxonomy" id="2793270"/>
    <lineage>
        <taxon>Bacteria</taxon>
        <taxon>Pseudomonadati</taxon>
        <taxon>Pseudomonadota</taxon>
        <taxon>Betaproteobacteria</taxon>
        <taxon>Burkholderiales</taxon>
        <taxon>Comamonadaceae</taxon>
        <taxon>Caenimonas</taxon>
    </lineage>
</organism>
<evidence type="ECO:0000256" key="2">
    <source>
        <dbReference type="ARBA" id="ARBA00023125"/>
    </source>
</evidence>
<dbReference type="GO" id="GO:0045892">
    <property type="term" value="P:negative regulation of DNA-templated transcription"/>
    <property type="evidence" value="ECO:0007669"/>
    <property type="project" value="TreeGrafter"/>
</dbReference>
<dbReference type="Proteomes" id="UP000651050">
    <property type="component" value="Unassembled WGS sequence"/>
</dbReference>
<evidence type="ECO:0000259" key="5">
    <source>
        <dbReference type="PROSITE" id="PS51078"/>
    </source>
</evidence>
<dbReference type="SUPFAM" id="SSF46785">
    <property type="entry name" value="Winged helix' DNA-binding domain"/>
    <property type="match status" value="1"/>
</dbReference>
<dbReference type="SUPFAM" id="SSF55781">
    <property type="entry name" value="GAF domain-like"/>
    <property type="match status" value="1"/>
</dbReference>
<dbReference type="Pfam" id="PF01614">
    <property type="entry name" value="IclR_C"/>
    <property type="match status" value="1"/>
</dbReference>
<evidence type="ECO:0000256" key="1">
    <source>
        <dbReference type="ARBA" id="ARBA00023015"/>
    </source>
</evidence>
<dbReference type="PROSITE" id="PS51078">
    <property type="entry name" value="ICLR_ED"/>
    <property type="match status" value="1"/>
</dbReference>
<dbReference type="GO" id="GO:0003700">
    <property type="term" value="F:DNA-binding transcription factor activity"/>
    <property type="evidence" value="ECO:0007669"/>
    <property type="project" value="TreeGrafter"/>
</dbReference>
<feature type="domain" description="IclR-ED" evidence="5">
    <location>
        <begin position="78"/>
        <end position="234"/>
    </location>
</feature>
<dbReference type="GO" id="GO:0003677">
    <property type="term" value="F:DNA binding"/>
    <property type="evidence" value="ECO:0007669"/>
    <property type="project" value="UniProtKB-KW"/>
</dbReference>
<protein>
    <submittedName>
        <fullName evidence="6">Helix-turn-helix domain-containing protein</fullName>
    </submittedName>
</protein>
<keyword evidence="1" id="KW-0805">Transcription regulation</keyword>
<dbReference type="PROSITE" id="PS51077">
    <property type="entry name" value="HTH_ICLR"/>
    <property type="match status" value="1"/>
</dbReference>